<feature type="transmembrane region" description="Helical" evidence="5">
    <location>
        <begin position="161"/>
        <end position="180"/>
    </location>
</feature>
<reference evidence="6 7" key="1">
    <citation type="submission" date="2019-07" db="EMBL/GenBank/DDBJ databases">
        <title>Thalassofilum flectens gen. nov., sp. nov., a novel moderate thermophilic anaerobe from a shallow sea hot spring in Kunashir Island (Russia), representing a new family in the order Bacteroidales, and proposal of Thalassofilacea fam. nov.</title>
        <authorList>
            <person name="Kochetkova T.V."/>
            <person name="Podosokorskaya O.A."/>
            <person name="Novikov A."/>
            <person name="Elcheninov A.G."/>
            <person name="Toshchakov S.V."/>
            <person name="Kublanov I.V."/>
        </authorList>
    </citation>
    <scope>NUCLEOTIDE SEQUENCE [LARGE SCALE GENOMIC DNA]</scope>
    <source>
        <strain evidence="6 7">38-H</strain>
    </source>
</reference>
<dbReference type="Gene3D" id="1.20.1530.20">
    <property type="match status" value="1"/>
</dbReference>
<feature type="transmembrane region" description="Helical" evidence="5">
    <location>
        <begin position="276"/>
        <end position="295"/>
    </location>
</feature>
<keyword evidence="3" id="KW-0050">Antiport</keyword>
<keyword evidence="2" id="KW-0813">Transport</keyword>
<feature type="transmembrane region" description="Helical" evidence="5">
    <location>
        <begin position="92"/>
        <end position="114"/>
    </location>
</feature>
<dbReference type="RefSeq" id="WP_173075928.1">
    <property type="nucleotide sequence ID" value="NZ_CP041345.1"/>
</dbReference>
<accession>A0A7D3XWJ6</accession>
<keyword evidence="7" id="KW-1185">Reference proteome</keyword>
<evidence type="ECO:0000256" key="3">
    <source>
        <dbReference type="ARBA" id="ARBA00022449"/>
    </source>
</evidence>
<feature type="transmembrane region" description="Helical" evidence="5">
    <location>
        <begin position="335"/>
        <end position="352"/>
    </location>
</feature>
<feature type="transmembrane region" description="Helical" evidence="5">
    <location>
        <begin position="28"/>
        <end position="48"/>
    </location>
</feature>
<dbReference type="GO" id="GO:0005886">
    <property type="term" value="C:plasma membrane"/>
    <property type="evidence" value="ECO:0007669"/>
    <property type="project" value="UniProtKB-SubCell"/>
</dbReference>
<feature type="transmembrane region" description="Helical" evidence="5">
    <location>
        <begin position="364"/>
        <end position="383"/>
    </location>
</feature>
<dbReference type="GO" id="GO:0015297">
    <property type="term" value="F:antiporter activity"/>
    <property type="evidence" value="ECO:0007669"/>
    <property type="project" value="UniProtKB-KW"/>
</dbReference>
<dbReference type="PANTHER" id="PTHR32507:SF0">
    <property type="entry name" value="NA(+)_H(+) ANTIPORTER 2-RELATED"/>
    <property type="match status" value="1"/>
</dbReference>
<feature type="transmembrane region" description="Helical" evidence="5">
    <location>
        <begin position="187"/>
        <end position="205"/>
    </location>
</feature>
<keyword evidence="5" id="KW-0812">Transmembrane</keyword>
<dbReference type="GO" id="GO:0006811">
    <property type="term" value="P:monoatomic ion transport"/>
    <property type="evidence" value="ECO:0007669"/>
    <property type="project" value="UniProtKB-KW"/>
</dbReference>
<evidence type="ECO:0000256" key="4">
    <source>
        <dbReference type="ARBA" id="ARBA00023065"/>
    </source>
</evidence>
<dbReference type="Proteomes" id="UP000500961">
    <property type="component" value="Chromosome"/>
</dbReference>
<evidence type="ECO:0000313" key="6">
    <source>
        <dbReference type="EMBL" id="QKG80808.1"/>
    </source>
</evidence>
<name>A0A7D3XWJ6_9BACT</name>
<evidence type="ECO:0000256" key="5">
    <source>
        <dbReference type="SAM" id="Phobius"/>
    </source>
</evidence>
<feature type="transmembrane region" description="Helical" evidence="5">
    <location>
        <begin position="217"/>
        <end position="246"/>
    </location>
</feature>
<dbReference type="KEGG" id="ttz:FHG85_11215"/>
<comment type="subcellular location">
    <subcellularLocation>
        <location evidence="1">Cell membrane</location>
        <topology evidence="1">Multi-pass membrane protein</topology>
    </subcellularLocation>
</comment>
<keyword evidence="4" id="KW-0406">Ion transport</keyword>
<feature type="transmembrane region" description="Helical" evidence="5">
    <location>
        <begin position="307"/>
        <end position="323"/>
    </location>
</feature>
<proteinExistence type="predicted"/>
<gene>
    <name evidence="6" type="ORF">FHG85_11215</name>
</gene>
<keyword evidence="5" id="KW-1133">Transmembrane helix</keyword>
<dbReference type="InterPro" id="IPR038770">
    <property type="entry name" value="Na+/solute_symporter_sf"/>
</dbReference>
<feature type="transmembrane region" description="Helical" evidence="5">
    <location>
        <begin position="121"/>
        <end position="141"/>
    </location>
</feature>
<feature type="transmembrane region" description="Helical" evidence="5">
    <location>
        <begin position="55"/>
        <end position="72"/>
    </location>
</feature>
<protein>
    <submittedName>
        <fullName evidence="6">Sodium:proton antiporter</fullName>
    </submittedName>
</protein>
<sequence>MTFTIIIVFCSLILLAYLFDFTTSHTKIPSVILLLVLGWIVREVTFILDIEVPDLSTVLPVLGTIGLILIVLDSSLELEMNKSKLTCVRKSFLGALISMVVLAFFLALLFYILGHYSFKNSLINAIPFCVISSAVAIPSVMNQSKFTKEFIVYESSFSDSLGILFFNFIALNQVINLLTVGSFLLQILLMVIISIVATIGLSLLLSKIEHHIKFVPIIVLIILIYALSELYHLPSLIFILIFGLALGNHEKIKQKRWAERFHPEELDDEVKRFKELTTEATFLVRSLFFIVFGFLIETSELLNAETFYWALGIVASVVLFRVVQLKISGLPLKPLLFVAPRGLITILLFLSIDSSLLLPFVSKSLVIQVIAISAIFMMVGLMFTENKKKNPVEPVSPE</sequence>
<evidence type="ECO:0000256" key="1">
    <source>
        <dbReference type="ARBA" id="ARBA00004651"/>
    </source>
</evidence>
<keyword evidence="5" id="KW-0472">Membrane</keyword>
<evidence type="ECO:0000313" key="7">
    <source>
        <dbReference type="Proteomes" id="UP000500961"/>
    </source>
</evidence>
<organism evidence="6 7">
    <name type="scientific">Tenuifilum thalassicum</name>
    <dbReference type="NCBI Taxonomy" id="2590900"/>
    <lineage>
        <taxon>Bacteria</taxon>
        <taxon>Pseudomonadati</taxon>
        <taxon>Bacteroidota</taxon>
        <taxon>Bacteroidia</taxon>
        <taxon>Bacteroidales</taxon>
        <taxon>Tenuifilaceae</taxon>
        <taxon>Tenuifilum</taxon>
    </lineage>
</organism>
<evidence type="ECO:0000256" key="2">
    <source>
        <dbReference type="ARBA" id="ARBA00022448"/>
    </source>
</evidence>
<dbReference type="PANTHER" id="PTHR32507">
    <property type="entry name" value="NA(+)/H(+) ANTIPORTER 1"/>
    <property type="match status" value="1"/>
</dbReference>
<dbReference type="EMBL" id="CP041345">
    <property type="protein sequence ID" value="QKG80808.1"/>
    <property type="molecule type" value="Genomic_DNA"/>
</dbReference>
<dbReference type="AlphaFoldDB" id="A0A7D3XWJ6"/>